<dbReference type="InParanoid" id="A0A423WVF4"/>
<feature type="region of interest" description="Disordered" evidence="1">
    <location>
        <begin position="1"/>
        <end position="35"/>
    </location>
</feature>
<evidence type="ECO:0000256" key="1">
    <source>
        <dbReference type="SAM" id="MobiDB-lite"/>
    </source>
</evidence>
<comment type="caution">
    <text evidence="2">The sequence shown here is derived from an EMBL/GenBank/DDBJ whole genome shotgun (WGS) entry which is preliminary data.</text>
</comment>
<organism evidence="2 3">
    <name type="scientific">Cytospora leucostoma</name>
    <dbReference type="NCBI Taxonomy" id="1230097"/>
    <lineage>
        <taxon>Eukaryota</taxon>
        <taxon>Fungi</taxon>
        <taxon>Dikarya</taxon>
        <taxon>Ascomycota</taxon>
        <taxon>Pezizomycotina</taxon>
        <taxon>Sordariomycetes</taxon>
        <taxon>Sordariomycetidae</taxon>
        <taxon>Diaporthales</taxon>
        <taxon>Cytosporaceae</taxon>
        <taxon>Cytospora</taxon>
    </lineage>
</organism>
<evidence type="ECO:0000313" key="2">
    <source>
        <dbReference type="EMBL" id="ROW07489.1"/>
    </source>
</evidence>
<dbReference type="Proteomes" id="UP000285146">
    <property type="component" value="Unassembled WGS sequence"/>
</dbReference>
<gene>
    <name evidence="2" type="ORF">VPNG_07083</name>
</gene>
<keyword evidence="3" id="KW-1185">Reference proteome</keyword>
<sequence length="385" mass="42507">MTQLEIPLEDDPHTSPVSEDAPAPEMPSGYPREAGKGYPRVNEAGVYSRFKELDIFRHAITPERKAVLLDKISMLYFSDYSGPLPIPIVDLETLSQRCLGWIANGEDIIENTSIIALLTSQNFATALQGHLDPSLISNLQDFLLSTTLAYTSWRDPHPQPQRLSVRDLYRISHLTGSALLQELDHLLQAESLISSPRSTLLAKLLLIFGMTLGVTYATSIGSGRPEIRTDLLSKVLKESPTLWMAMKERLCHLLADSLVTLSSTLHFRFDAELAKSRIIDGCLMGRWHHIGRFVWANRTLPPPWQQSWPAEGGALVNRAGGAFVPTPQAMMMPRAELLSPVLPSMDGADGGKRRSMLVVGPSGDGQQMYMRARSHTGSDGPSLFV</sequence>
<protein>
    <submittedName>
        <fullName evidence="2">Uncharacterized protein</fullName>
    </submittedName>
</protein>
<dbReference type="AlphaFoldDB" id="A0A423WVF4"/>
<dbReference type="EMBL" id="LKEB01000038">
    <property type="protein sequence ID" value="ROW07489.1"/>
    <property type="molecule type" value="Genomic_DNA"/>
</dbReference>
<evidence type="ECO:0000313" key="3">
    <source>
        <dbReference type="Proteomes" id="UP000285146"/>
    </source>
</evidence>
<dbReference type="OrthoDB" id="5426982at2759"/>
<accession>A0A423WVF4</accession>
<reference evidence="2 3" key="1">
    <citation type="submission" date="2015-09" db="EMBL/GenBank/DDBJ databases">
        <title>Host preference determinants of Valsa canker pathogens revealed by comparative genomics.</title>
        <authorList>
            <person name="Yin Z."/>
            <person name="Huang L."/>
        </authorList>
    </citation>
    <scope>NUCLEOTIDE SEQUENCE [LARGE SCALE GENOMIC DNA]</scope>
    <source>
        <strain evidence="2 3">SXYLt</strain>
    </source>
</reference>
<proteinExistence type="predicted"/>
<name>A0A423WVF4_9PEZI</name>